<protein>
    <recommendedName>
        <fullName evidence="3">Nucleotidyltransferase family protein</fullName>
    </recommendedName>
</protein>
<dbReference type="RefSeq" id="WP_067017126.1">
    <property type="nucleotide sequence ID" value="NZ_FLOB01000005.1"/>
</dbReference>
<dbReference type="EMBL" id="FLOB01000005">
    <property type="protein sequence ID" value="SBS32526.1"/>
    <property type="molecule type" value="Genomic_DNA"/>
</dbReference>
<dbReference type="InterPro" id="IPR009267">
    <property type="entry name" value="NTP_transf_6"/>
</dbReference>
<evidence type="ECO:0000313" key="2">
    <source>
        <dbReference type="Proteomes" id="UP000092544"/>
    </source>
</evidence>
<sequence length="183" mass="21536">MREKYLVDTISNIPEMMELLTILNEIKLPNHYLAGGSVTQAVWNRKLGNDPLYKVKDFDVVYFDQKMSRSEKEYEAEIDFRKTYLMPVDVKNQANVHEWYGAKFGNNIEPLKESEDGIRMWLPCFAVGIRLVDDVLDVFAPFGLEDQANMIIRPNKTAMSKENYDTMNRSFKQRWPNLEIKEW</sequence>
<dbReference type="PANTHER" id="PTHR39166:SF1">
    <property type="entry name" value="BLL1166 PROTEIN"/>
    <property type="match status" value="1"/>
</dbReference>
<name>A0A1A8TH17_9GAMM</name>
<dbReference type="PANTHER" id="PTHR39166">
    <property type="entry name" value="BLL1166 PROTEIN"/>
    <property type="match status" value="1"/>
</dbReference>
<organism evidence="1 2">
    <name type="scientific">Marinomonas spartinae</name>
    <dbReference type="NCBI Taxonomy" id="1792290"/>
    <lineage>
        <taxon>Bacteria</taxon>
        <taxon>Pseudomonadati</taxon>
        <taxon>Pseudomonadota</taxon>
        <taxon>Gammaproteobacteria</taxon>
        <taxon>Oceanospirillales</taxon>
        <taxon>Oceanospirillaceae</taxon>
        <taxon>Marinomonas</taxon>
    </lineage>
</organism>
<accession>A0A1A8TH17</accession>
<dbReference type="Pfam" id="PF06042">
    <property type="entry name" value="NTP_transf_6"/>
    <property type="match status" value="1"/>
</dbReference>
<keyword evidence="2" id="KW-1185">Reference proteome</keyword>
<gene>
    <name evidence="1" type="ORF">MSP8886_02454</name>
</gene>
<reference evidence="1 2" key="1">
    <citation type="submission" date="2016-06" db="EMBL/GenBank/DDBJ databases">
        <authorList>
            <person name="Kjaerup R.B."/>
            <person name="Dalgaard T.S."/>
            <person name="Juul-Madsen H.R."/>
        </authorList>
    </citation>
    <scope>NUCLEOTIDE SEQUENCE [LARGE SCALE GENOMIC DNA]</scope>
    <source>
        <strain evidence="1 2">CECT 8886</strain>
    </source>
</reference>
<evidence type="ECO:0000313" key="1">
    <source>
        <dbReference type="EMBL" id="SBS32526.1"/>
    </source>
</evidence>
<dbReference type="AlphaFoldDB" id="A0A1A8TH17"/>
<dbReference type="STRING" id="1792290.MSP8886_02454"/>
<evidence type="ECO:0008006" key="3">
    <source>
        <dbReference type="Google" id="ProtNLM"/>
    </source>
</evidence>
<proteinExistence type="predicted"/>
<dbReference type="Proteomes" id="UP000092544">
    <property type="component" value="Unassembled WGS sequence"/>
</dbReference>